<accession>A0A395VCN2</accession>
<dbReference type="EMBL" id="QRVL01000003">
    <property type="protein sequence ID" value="RGS41268.1"/>
    <property type="molecule type" value="Genomic_DNA"/>
</dbReference>
<proteinExistence type="predicted"/>
<evidence type="ECO:0000256" key="8">
    <source>
        <dbReference type="ARBA" id="ARBA00039086"/>
    </source>
</evidence>
<evidence type="ECO:0000256" key="3">
    <source>
        <dbReference type="ARBA" id="ARBA00022525"/>
    </source>
</evidence>
<keyword evidence="4" id="KW-0413">Isomerase</keyword>
<name>A0A395VCN2_9FIRM</name>
<comment type="catalytic activity">
    <reaction evidence="6">
        <text>L-dopachrome = 5,6-dihydroxyindole-2-carboxylate</text>
        <dbReference type="Rhea" id="RHEA:13041"/>
        <dbReference type="ChEBI" id="CHEBI:16875"/>
        <dbReference type="ChEBI" id="CHEBI:57509"/>
        <dbReference type="EC" id="5.3.3.12"/>
    </reaction>
</comment>
<dbReference type="InterPro" id="IPR001398">
    <property type="entry name" value="Macrophage_inhib_fac"/>
</dbReference>
<dbReference type="GO" id="GO:0005125">
    <property type="term" value="F:cytokine activity"/>
    <property type="evidence" value="ECO:0007669"/>
    <property type="project" value="UniProtKB-KW"/>
</dbReference>
<keyword evidence="3" id="KW-0964">Secreted</keyword>
<dbReference type="AlphaFoldDB" id="A0A395VCN2"/>
<evidence type="ECO:0000256" key="2">
    <source>
        <dbReference type="ARBA" id="ARBA00022514"/>
    </source>
</evidence>
<organism evidence="12 13">
    <name type="scientific">Roseburia hominis</name>
    <dbReference type="NCBI Taxonomy" id="301301"/>
    <lineage>
        <taxon>Bacteria</taxon>
        <taxon>Bacillati</taxon>
        <taxon>Bacillota</taxon>
        <taxon>Clostridia</taxon>
        <taxon>Lachnospirales</taxon>
        <taxon>Lachnospiraceae</taxon>
        <taxon>Roseburia</taxon>
    </lineage>
</organism>
<sequence length="172" mass="18833">MFCRLPHGRVIVNDISGNLHSSFLNITFQTKSPAILIFTLYAGLFSYILSLSDVKEDIAVPFINTKTTVSLSKSKKDSLTAEICRITRECLGKGENWVMTGFEDNASLFFQGDSAAVAYVEVKSFGTPSAAGTSQMTGKLCHLLSGELSIPADHIYVAYFPTDNWGWNGSNF</sequence>
<evidence type="ECO:0000256" key="7">
    <source>
        <dbReference type="ARBA" id="ARBA00038932"/>
    </source>
</evidence>
<dbReference type="PANTHER" id="PTHR11954">
    <property type="entry name" value="D-DOPACHROME DECARBOXYLASE"/>
    <property type="match status" value="1"/>
</dbReference>
<evidence type="ECO:0000256" key="10">
    <source>
        <dbReference type="ARBA" id="ARBA00041912"/>
    </source>
</evidence>
<comment type="caution">
    <text evidence="12">The sequence shown here is derived from an EMBL/GenBank/DDBJ whole genome shotgun (WGS) entry which is preliminary data.</text>
</comment>
<evidence type="ECO:0000256" key="11">
    <source>
        <dbReference type="ARBA" id="ARBA00042730"/>
    </source>
</evidence>
<evidence type="ECO:0000256" key="5">
    <source>
        <dbReference type="ARBA" id="ARBA00036735"/>
    </source>
</evidence>
<comment type="subcellular location">
    <subcellularLocation>
        <location evidence="1">Secreted</location>
    </subcellularLocation>
</comment>
<gene>
    <name evidence="12" type="ORF">DWX93_06325</name>
</gene>
<dbReference type="SUPFAM" id="SSF55331">
    <property type="entry name" value="Tautomerase/MIF"/>
    <property type="match status" value="1"/>
</dbReference>
<evidence type="ECO:0000313" key="13">
    <source>
        <dbReference type="Proteomes" id="UP000266172"/>
    </source>
</evidence>
<dbReference type="EC" id="5.3.2.1" evidence="8"/>
<dbReference type="GO" id="GO:0005615">
    <property type="term" value="C:extracellular space"/>
    <property type="evidence" value="ECO:0007669"/>
    <property type="project" value="UniProtKB-KW"/>
</dbReference>
<dbReference type="GO" id="GO:0050178">
    <property type="term" value="F:phenylpyruvate tautomerase activity"/>
    <property type="evidence" value="ECO:0007669"/>
    <property type="project" value="UniProtKB-EC"/>
</dbReference>
<keyword evidence="2" id="KW-0202">Cytokine</keyword>
<dbReference type="EC" id="5.3.3.12" evidence="7"/>
<protein>
    <recommendedName>
        <fullName evidence="11">L-dopachrome isomerase</fullName>
        <ecNumber evidence="8">5.3.2.1</ecNumber>
        <ecNumber evidence="7">5.3.3.12</ecNumber>
    </recommendedName>
    <alternativeName>
        <fullName evidence="9">L-dopachrome tautomerase</fullName>
    </alternativeName>
    <alternativeName>
        <fullName evidence="10">Phenylpyruvate tautomerase</fullName>
    </alternativeName>
</protein>
<evidence type="ECO:0000256" key="4">
    <source>
        <dbReference type="ARBA" id="ARBA00023235"/>
    </source>
</evidence>
<dbReference type="Proteomes" id="UP000266172">
    <property type="component" value="Unassembled WGS sequence"/>
</dbReference>
<dbReference type="GO" id="GO:0004167">
    <property type="term" value="F:dopachrome isomerase activity"/>
    <property type="evidence" value="ECO:0007669"/>
    <property type="project" value="UniProtKB-EC"/>
</dbReference>
<evidence type="ECO:0000313" key="12">
    <source>
        <dbReference type="EMBL" id="RGS41268.1"/>
    </source>
</evidence>
<evidence type="ECO:0000256" key="1">
    <source>
        <dbReference type="ARBA" id="ARBA00004613"/>
    </source>
</evidence>
<dbReference type="Pfam" id="PF01187">
    <property type="entry name" value="MIF"/>
    <property type="match status" value="1"/>
</dbReference>
<evidence type="ECO:0000256" key="6">
    <source>
        <dbReference type="ARBA" id="ARBA00036823"/>
    </source>
</evidence>
<dbReference type="Gene3D" id="3.30.429.10">
    <property type="entry name" value="Macrophage Migration Inhibitory Factor"/>
    <property type="match status" value="1"/>
</dbReference>
<evidence type="ECO:0000256" key="9">
    <source>
        <dbReference type="ARBA" id="ARBA00041631"/>
    </source>
</evidence>
<comment type="catalytic activity">
    <reaction evidence="5">
        <text>3-phenylpyruvate = enol-phenylpyruvate</text>
        <dbReference type="Rhea" id="RHEA:17097"/>
        <dbReference type="ChEBI" id="CHEBI:16815"/>
        <dbReference type="ChEBI" id="CHEBI:18005"/>
        <dbReference type="EC" id="5.3.2.1"/>
    </reaction>
</comment>
<dbReference type="InterPro" id="IPR014347">
    <property type="entry name" value="Tautomerase/MIF_sf"/>
</dbReference>
<dbReference type="PANTHER" id="PTHR11954:SF6">
    <property type="entry name" value="MACROPHAGE MIGRATION INHIBITORY FACTOR"/>
    <property type="match status" value="1"/>
</dbReference>
<reference evidence="12 13" key="1">
    <citation type="submission" date="2018-08" db="EMBL/GenBank/DDBJ databases">
        <title>A genome reference for cultivated species of the human gut microbiota.</title>
        <authorList>
            <person name="Zou Y."/>
            <person name="Xue W."/>
            <person name="Luo G."/>
        </authorList>
    </citation>
    <scope>NUCLEOTIDE SEQUENCE [LARGE SCALE GENOMIC DNA]</scope>
    <source>
        <strain evidence="12 13">AF22-12AC</strain>
    </source>
</reference>